<gene>
    <name evidence="3" type="ORF">g.45758</name>
</gene>
<evidence type="ECO:0000256" key="1">
    <source>
        <dbReference type="SAM" id="MobiDB-lite"/>
    </source>
</evidence>
<evidence type="ECO:0000259" key="2">
    <source>
        <dbReference type="Pfam" id="PF16879"/>
    </source>
</evidence>
<name>A0A1B6FSG3_9HEMI</name>
<dbReference type="AlphaFoldDB" id="A0A1B6FSG3"/>
<feature type="compositionally biased region" description="Acidic residues" evidence="1">
    <location>
        <begin position="22"/>
        <end position="33"/>
    </location>
</feature>
<dbReference type="InterPro" id="IPR031693">
    <property type="entry name" value="Sin3_C"/>
</dbReference>
<feature type="non-terminal residue" evidence="3">
    <location>
        <position position="1"/>
    </location>
</feature>
<proteinExistence type="predicted"/>
<accession>A0A1B6FSG3</accession>
<feature type="compositionally biased region" description="Basic and acidic residues" evidence="1">
    <location>
        <begin position="34"/>
        <end position="64"/>
    </location>
</feature>
<feature type="domain" description="Sin3 C-terminal" evidence="2">
    <location>
        <begin position="89"/>
        <end position="130"/>
    </location>
</feature>
<dbReference type="Pfam" id="PF16879">
    <property type="entry name" value="Sin3a_C"/>
    <property type="match status" value="1"/>
</dbReference>
<protein>
    <recommendedName>
        <fullName evidence="2">Sin3 C-terminal domain-containing protein</fullName>
    </recommendedName>
</protein>
<organism evidence="3">
    <name type="scientific">Cuerna arida</name>
    <dbReference type="NCBI Taxonomy" id="1464854"/>
    <lineage>
        <taxon>Eukaryota</taxon>
        <taxon>Metazoa</taxon>
        <taxon>Ecdysozoa</taxon>
        <taxon>Arthropoda</taxon>
        <taxon>Hexapoda</taxon>
        <taxon>Insecta</taxon>
        <taxon>Pterygota</taxon>
        <taxon>Neoptera</taxon>
        <taxon>Paraneoptera</taxon>
        <taxon>Hemiptera</taxon>
        <taxon>Auchenorrhyncha</taxon>
        <taxon>Membracoidea</taxon>
        <taxon>Cicadellidae</taxon>
        <taxon>Cicadellinae</taxon>
        <taxon>Proconiini</taxon>
        <taxon>Cuerna</taxon>
    </lineage>
</organism>
<sequence>KIKQILKHFVSDLFFHPKLPLSDDECDDDDKDDSESKECIESQDCVDERSEDVGTTEEFKDEPMDFEEIDVKNSDVKNDDNDVDEYAIFMANSNWYNFFRLHAMLCERLTKIHERCSIIVQEDEQNQDSRRSSVAEIL</sequence>
<feature type="non-terminal residue" evidence="3">
    <location>
        <position position="138"/>
    </location>
</feature>
<feature type="region of interest" description="Disordered" evidence="1">
    <location>
        <begin position="18"/>
        <end position="64"/>
    </location>
</feature>
<dbReference type="EMBL" id="GECZ01016639">
    <property type="protein sequence ID" value="JAS53130.1"/>
    <property type="molecule type" value="Transcribed_RNA"/>
</dbReference>
<evidence type="ECO:0000313" key="3">
    <source>
        <dbReference type="EMBL" id="JAS53130.1"/>
    </source>
</evidence>
<reference evidence="3" key="1">
    <citation type="submission" date="2015-11" db="EMBL/GenBank/DDBJ databases">
        <title>De novo transcriptome assembly of four potential Pierce s Disease insect vectors from Arizona vineyards.</title>
        <authorList>
            <person name="Tassone E.E."/>
        </authorList>
    </citation>
    <scope>NUCLEOTIDE SEQUENCE</scope>
</reference>